<reference evidence="1 2" key="1">
    <citation type="submission" date="2023-02" db="EMBL/GenBank/DDBJ databases">
        <title>Pathogen: clinical or host-associated sample.</title>
        <authorList>
            <person name="Hergert J."/>
            <person name="Casey R."/>
            <person name="Wagner J."/>
            <person name="Young E.L."/>
            <person name="Oakeson K.F."/>
        </authorList>
    </citation>
    <scope>NUCLEOTIDE SEQUENCE [LARGE SCALE GENOMIC DNA]</scope>
    <source>
        <strain evidence="1 2">2022CK-00829</strain>
        <plasmid evidence="1 2">unnamed1</plasmid>
    </source>
</reference>
<name>A0ABY7XJJ0_9BACL</name>
<dbReference type="EMBL" id="CP118109">
    <property type="protein sequence ID" value="WDI05035.1"/>
    <property type="molecule type" value="Genomic_DNA"/>
</dbReference>
<keyword evidence="1" id="KW-0614">Plasmid</keyword>
<evidence type="ECO:0000313" key="2">
    <source>
        <dbReference type="Proteomes" id="UP001221519"/>
    </source>
</evidence>
<sequence>MIGLLRQRPALIVGFIVNSDTHIEAVRNLFPVEYHKRMIFLSLSALDLTDNMKRYVTMLGNLTHHLIICLDPGQIADALTPVFKEWVPSAEEVVLNVPLLECEKEYLGLQIFEAYRFSVCEKKRAKELIPCINCTKMTYIIDSSWNVPLCSDACFEEWESNHAKKLRSKRHKQKL</sequence>
<accession>A0ABY7XJJ0</accession>
<organism evidence="1 2">
    <name type="scientific">Paenibacillus urinalis</name>
    <dbReference type="NCBI Taxonomy" id="521520"/>
    <lineage>
        <taxon>Bacteria</taxon>
        <taxon>Bacillati</taxon>
        <taxon>Bacillota</taxon>
        <taxon>Bacilli</taxon>
        <taxon>Bacillales</taxon>
        <taxon>Paenibacillaceae</taxon>
        <taxon>Paenibacillus</taxon>
    </lineage>
</organism>
<evidence type="ECO:0000313" key="1">
    <source>
        <dbReference type="EMBL" id="WDI05035.1"/>
    </source>
</evidence>
<protein>
    <submittedName>
        <fullName evidence="1">Uncharacterized protein</fullName>
    </submittedName>
</protein>
<dbReference type="RefSeq" id="WP_274338657.1">
    <property type="nucleotide sequence ID" value="NZ_CP118109.1"/>
</dbReference>
<keyword evidence="2" id="KW-1185">Reference proteome</keyword>
<gene>
    <name evidence="1" type="ORF">PUW25_26055</name>
</gene>
<proteinExistence type="predicted"/>
<geneLocation type="plasmid" evidence="1 2">
    <name>unnamed1</name>
</geneLocation>
<dbReference type="Proteomes" id="UP001221519">
    <property type="component" value="Plasmid unnamed1"/>
</dbReference>